<sequence>MQRLNFNAYPLRFKQTGEKISVFDEIRKKFIVLTPEEWVRQHVVHFLLTEKKTPKSLLNVEKLLLVNGLAKRYDVVVYNPDGSIQILVECKAPHVKISQSVFDQIARYNLSMQSQFLMVTNGLDHYFCRMDYENQQYVFLPALPDYEPTTVRS</sequence>
<feature type="domain" description="Type I restriction enzyme R protein N-terminal" evidence="1">
    <location>
        <begin position="35"/>
        <end position="144"/>
    </location>
</feature>
<evidence type="ECO:0000313" key="2">
    <source>
        <dbReference type="EMBL" id="SCX80808.1"/>
    </source>
</evidence>
<reference evidence="2 3" key="1">
    <citation type="submission" date="2016-10" db="EMBL/GenBank/DDBJ databases">
        <authorList>
            <person name="de Groot N.N."/>
        </authorList>
    </citation>
    <scope>NUCLEOTIDE SEQUENCE [LARGE SCALE GENOMIC DNA]</scope>
    <source>
        <strain evidence="2 3">CGMCC 1.7031</strain>
    </source>
</reference>
<evidence type="ECO:0000313" key="3">
    <source>
        <dbReference type="Proteomes" id="UP000199354"/>
    </source>
</evidence>
<gene>
    <name evidence="2" type="ORF">SAMN02927903_00134</name>
</gene>
<dbReference type="EMBL" id="FMVF01000002">
    <property type="protein sequence ID" value="SCX80808.1"/>
    <property type="molecule type" value="Genomic_DNA"/>
</dbReference>
<keyword evidence="3" id="KW-1185">Reference proteome</keyword>
<evidence type="ECO:0000259" key="1">
    <source>
        <dbReference type="Pfam" id="PF13588"/>
    </source>
</evidence>
<organism evidence="2 3">
    <name type="scientific">Flavobacterium caeni</name>
    <dbReference type="NCBI Taxonomy" id="490189"/>
    <lineage>
        <taxon>Bacteria</taxon>
        <taxon>Pseudomonadati</taxon>
        <taxon>Bacteroidota</taxon>
        <taxon>Flavobacteriia</taxon>
        <taxon>Flavobacteriales</taxon>
        <taxon>Flavobacteriaceae</taxon>
        <taxon>Flavobacterium</taxon>
    </lineage>
</organism>
<protein>
    <submittedName>
        <fullName evidence="2">Type I restriction enzyme R protein N terminus (HSDR_N)</fullName>
    </submittedName>
</protein>
<dbReference type="AlphaFoldDB" id="A0A1G5ASF2"/>
<dbReference type="InterPro" id="IPR029464">
    <property type="entry name" value="HSDR_N"/>
</dbReference>
<name>A0A1G5ASF2_9FLAO</name>
<dbReference type="OrthoDB" id="9790377at2"/>
<dbReference type="STRING" id="490189.SAMN02927903_00134"/>
<dbReference type="Proteomes" id="UP000199354">
    <property type="component" value="Unassembled WGS sequence"/>
</dbReference>
<proteinExistence type="predicted"/>
<dbReference type="RefSeq" id="WP_091140109.1">
    <property type="nucleotide sequence ID" value="NZ_FMVF01000002.1"/>
</dbReference>
<dbReference type="Pfam" id="PF13588">
    <property type="entry name" value="HSDR_N_2"/>
    <property type="match status" value="1"/>
</dbReference>
<accession>A0A1G5ASF2</accession>